<reference evidence="1 2" key="1">
    <citation type="journal article" date="2004" name="Genome Biol.">
        <title>Complete genome sequence of the industrial bacterium Bacillus licheniformis and comparisons with closely related Bacillus species.</title>
        <authorList>
            <person name="Rey M.W."/>
            <person name="Ramaiya P."/>
            <person name="Nelson B.A."/>
            <person name="Brody-Karpin S.D."/>
            <person name="Zaretsky E.J."/>
            <person name="Tang M."/>
            <person name="Lopez de Leon A."/>
            <person name="Xiang H."/>
            <person name="Gusti V."/>
            <person name="Clausen I.G."/>
            <person name="Olsen P.B."/>
            <person name="Rasmussen M.D."/>
            <person name="Andersen J.T."/>
            <person name="Jorgensen P.L."/>
            <person name="Larsen T.S."/>
            <person name="Sorokin A."/>
            <person name="Bolotin A."/>
            <person name="Lapidus A."/>
            <person name="Galleron N."/>
            <person name="Ehrlich S.D."/>
            <person name="Berka R.M."/>
        </authorList>
    </citation>
    <scope>NUCLEOTIDE SEQUENCE [LARGE SCALE GENOMIC DNA]</scope>
    <source>
        <strain evidence="2">ATCC 14580 / DSM 13 / JCM 2505 / CCUG 7422 / NBRC 12200 / NCIMB 9375 / NCTC 10341 / NRRL NRS-1264 / Gibson 46</strain>
    </source>
</reference>
<dbReference type="AlphaFoldDB" id="Q62UR7"/>
<name>Q62UR7_BACLD</name>
<dbReference type="InterPro" id="IPR024307">
    <property type="entry name" value="YmaF"/>
</dbReference>
<protein>
    <recommendedName>
        <fullName evidence="3">YmaF family protein</fullName>
    </recommendedName>
</protein>
<keyword evidence="2" id="KW-1185">Reference proteome</keyword>
<dbReference type="HOGENOM" id="CLU_1902489_0_0_9"/>
<proteinExistence type="predicted"/>
<dbReference type="EMBL" id="CP000002">
    <property type="protein sequence ID" value="AAU23492.1"/>
    <property type="molecule type" value="Genomic_DNA"/>
</dbReference>
<organism evidence="1 2">
    <name type="scientific">Bacillus licheniformis (strain ATCC 14580 / DSM 13 / JCM 2505 / CCUG 7422 / NBRC 12200 / NCIMB 9375 / NCTC 10341 / NRRL NRS-1264 / Gibson 46)</name>
    <dbReference type="NCBI Taxonomy" id="279010"/>
    <lineage>
        <taxon>Bacteria</taxon>
        <taxon>Bacillati</taxon>
        <taxon>Bacillota</taxon>
        <taxon>Bacilli</taxon>
        <taxon>Bacillales</taxon>
        <taxon>Bacillaceae</taxon>
        <taxon>Bacillus</taxon>
    </lineage>
</organism>
<dbReference type="KEGG" id="bli:BL05173"/>
<evidence type="ECO:0000313" key="1">
    <source>
        <dbReference type="EMBL" id="AAU23492.1"/>
    </source>
</evidence>
<evidence type="ECO:0008006" key="3">
    <source>
        <dbReference type="Google" id="ProtNLM"/>
    </source>
</evidence>
<dbReference type="eggNOG" id="ENOG50344GQ">
    <property type="taxonomic scope" value="Bacteria"/>
</dbReference>
<gene>
    <name evidence="1" type="primary">ymaF</name>
    <name evidence="1" type="ordered locus">BL05173</name>
</gene>
<dbReference type="Pfam" id="PF12788">
    <property type="entry name" value="YmaF"/>
    <property type="match status" value="1"/>
</dbReference>
<dbReference type="STRING" id="279010.BL05173"/>
<dbReference type="Proteomes" id="UP000000606">
    <property type="component" value="Chromosome"/>
</dbReference>
<sequence length="137" mass="15426">MNENMTLYQSDWSKAPPHAHAYRARTTTAEGHYHLIEGFSQPANGSNTDGHVHFYSGITSFVDGHYHRYYAITGPAIPRADGTHYHEIEGTTYLAYSAAPPVRYGGVVYVSDGMKERHRHPFKGYTREIVGNEPIGW</sequence>
<evidence type="ECO:0000313" key="2">
    <source>
        <dbReference type="Proteomes" id="UP000000606"/>
    </source>
</evidence>
<accession>Q62UR7</accession>